<proteinExistence type="predicted"/>
<evidence type="ECO:0000313" key="3">
    <source>
        <dbReference type="EMBL" id="CAB3252496.1"/>
    </source>
</evidence>
<name>A0A8S1AZW0_ARCPL</name>
<dbReference type="Proteomes" id="UP000494106">
    <property type="component" value="Unassembled WGS sequence"/>
</dbReference>
<dbReference type="EMBL" id="CADEBD010000226">
    <property type="protein sequence ID" value="CAB3225407.1"/>
    <property type="molecule type" value="Genomic_DNA"/>
</dbReference>
<gene>
    <name evidence="3" type="ORF">APLA_LOCUS13559</name>
    <name evidence="2" type="ORF">APLA_LOCUS2199</name>
</gene>
<protein>
    <submittedName>
        <fullName evidence="3">Uncharacterized protein</fullName>
    </submittedName>
</protein>
<feature type="compositionally biased region" description="Low complexity" evidence="1">
    <location>
        <begin position="82"/>
        <end position="101"/>
    </location>
</feature>
<reference evidence="4 5" key="1">
    <citation type="submission" date="2020-04" db="EMBL/GenBank/DDBJ databases">
        <authorList>
            <person name="Wallbank WR R."/>
            <person name="Pardo Diaz C."/>
            <person name="Kozak K."/>
            <person name="Martin S."/>
            <person name="Jiggins C."/>
            <person name="Moest M."/>
            <person name="Warren A I."/>
            <person name="Byers J.R.P. K."/>
            <person name="Montejo-Kovacevich G."/>
            <person name="Yen C E."/>
        </authorList>
    </citation>
    <scope>NUCLEOTIDE SEQUENCE [LARGE SCALE GENOMIC DNA]</scope>
</reference>
<organism evidence="3 4">
    <name type="scientific">Arctia plantaginis</name>
    <name type="common">Wood tiger moth</name>
    <name type="synonym">Phalaena plantaginis</name>
    <dbReference type="NCBI Taxonomy" id="874455"/>
    <lineage>
        <taxon>Eukaryota</taxon>
        <taxon>Metazoa</taxon>
        <taxon>Ecdysozoa</taxon>
        <taxon>Arthropoda</taxon>
        <taxon>Hexapoda</taxon>
        <taxon>Insecta</taxon>
        <taxon>Pterygota</taxon>
        <taxon>Neoptera</taxon>
        <taxon>Endopterygota</taxon>
        <taxon>Lepidoptera</taxon>
        <taxon>Glossata</taxon>
        <taxon>Ditrysia</taxon>
        <taxon>Noctuoidea</taxon>
        <taxon>Erebidae</taxon>
        <taxon>Arctiinae</taxon>
        <taxon>Arctia</taxon>
    </lineage>
</organism>
<keyword evidence="4" id="KW-1185">Reference proteome</keyword>
<feature type="compositionally biased region" description="Low complexity" evidence="1">
    <location>
        <begin position="34"/>
        <end position="56"/>
    </location>
</feature>
<dbReference type="Proteomes" id="UP000494256">
    <property type="component" value="Unassembled WGS sequence"/>
</dbReference>
<evidence type="ECO:0000313" key="4">
    <source>
        <dbReference type="Proteomes" id="UP000494106"/>
    </source>
</evidence>
<accession>A0A8S1AZW0</accession>
<dbReference type="AlphaFoldDB" id="A0A8S1AZW0"/>
<evidence type="ECO:0000313" key="2">
    <source>
        <dbReference type="EMBL" id="CAB3225407.1"/>
    </source>
</evidence>
<sequence>MVWHTNVTKHTVPVQLRVPGSGVPVSMRTLHMPPSTTRPSSVASSSQARSSARPTSGPIHKIAPPAPVVDQPRPSTGEVRVSALPRPSRLPAPRRALRPPSVYGAAAGAAELEHY</sequence>
<dbReference type="OrthoDB" id="6347145at2759"/>
<evidence type="ECO:0000256" key="1">
    <source>
        <dbReference type="SAM" id="MobiDB-lite"/>
    </source>
</evidence>
<evidence type="ECO:0000313" key="5">
    <source>
        <dbReference type="Proteomes" id="UP000494256"/>
    </source>
</evidence>
<feature type="region of interest" description="Disordered" evidence="1">
    <location>
        <begin position="18"/>
        <end position="101"/>
    </location>
</feature>
<comment type="caution">
    <text evidence="3">The sequence shown here is derived from an EMBL/GenBank/DDBJ whole genome shotgun (WGS) entry which is preliminary data.</text>
</comment>
<dbReference type="EMBL" id="CADEBC010000556">
    <property type="protein sequence ID" value="CAB3252496.1"/>
    <property type="molecule type" value="Genomic_DNA"/>
</dbReference>